<dbReference type="InterPro" id="IPR001313">
    <property type="entry name" value="Pumilio_RNA-bd_rpt"/>
</dbReference>
<dbReference type="Proteomes" id="UP000799778">
    <property type="component" value="Unassembled WGS sequence"/>
</dbReference>
<keyword evidence="1" id="KW-0677">Repeat</keyword>
<feature type="compositionally biased region" description="Low complexity" evidence="4">
    <location>
        <begin position="184"/>
        <end position="195"/>
    </location>
</feature>
<feature type="region of interest" description="Disordered" evidence="4">
    <location>
        <begin position="161"/>
        <end position="289"/>
    </location>
</feature>
<feature type="compositionally biased region" description="Polar residues" evidence="4">
    <location>
        <begin position="1"/>
        <end position="18"/>
    </location>
</feature>
<feature type="repeat" description="Pumilio" evidence="3">
    <location>
        <begin position="798"/>
        <end position="834"/>
    </location>
</feature>
<evidence type="ECO:0000256" key="3">
    <source>
        <dbReference type="PROSITE-ProRule" id="PRU00317"/>
    </source>
</evidence>
<feature type="repeat" description="Pumilio" evidence="3">
    <location>
        <begin position="684"/>
        <end position="719"/>
    </location>
</feature>
<feature type="compositionally biased region" description="Polar residues" evidence="4">
    <location>
        <begin position="889"/>
        <end position="917"/>
    </location>
</feature>
<proteinExistence type="predicted"/>
<dbReference type="InterPro" id="IPR033712">
    <property type="entry name" value="Pumilio_RNA-bd"/>
</dbReference>
<evidence type="ECO:0000313" key="6">
    <source>
        <dbReference type="EMBL" id="KAF2016561.1"/>
    </source>
</evidence>
<dbReference type="RefSeq" id="XP_033384900.1">
    <property type="nucleotide sequence ID" value="XM_033521864.1"/>
</dbReference>
<feature type="region of interest" description="Disordered" evidence="4">
    <location>
        <begin position="494"/>
        <end position="513"/>
    </location>
</feature>
<feature type="compositionally biased region" description="Low complexity" evidence="4">
    <location>
        <begin position="871"/>
        <end position="881"/>
    </location>
</feature>
<sequence>MDTTSSVGGRTMAMTNNGRAREYSGGVQLNGVESERQSHSTLGWGHPSIWGNSTTIGSGFAQGARDNTRPRENSTYLGATASSNALEGKTGSGSLVPSSESESWTTRSPWRDSTAASKPHARSSGVSPARKRSIAHAQPGQQYTDPSSAFFLPRSVIGPITTVSKPALDPTTGNFTSTRTVDPSISSSFSNFAFSEPTSQRPEPSTSNGSWDNASVHSPNDDRRSVTDFYGTTSSTPSRSGSLPPSRHGDPTQLSQSGDNFSRYAHGNRQHSSFSHANGRAYQERSGSIQSDGLQLLGRLSLEQEHETPGSHRASISVNGPGLGRPGNDLAYSRDNFADMKQDENGFVGVNNFVPEGFPNGINDATTAQYGAFRFDSRSAPNGTAAKQSPFYSHSGTPPAFDHLYPSRGEQVLSTGNNFALVNSKLAGFQQQQERRNFAPNPYPQQGFHPLLPPQSRQSYGYAVALQNGFPLHPMGPNIQMSMMPQMVAVMEPPKAPREHHHHQQQQQQQQQTGESLMSKCLWDYRQSSKSGTRKYDLKDIYDHVVEFSGDQHGSRFIQSKLEVANSDEKDRVFRELQGDSLQLMQDVFGNYVIQKFFEHGDQTQKRILANRMKGHVYHLSMQMYGCRVVQKALEHILTDQQALLVKELEKDVLACVKDQNGNHVVQKAIERVPFEHIKFIVEAFKGQVGTLSVNGYGCRVIQRMLEFVPEPARRFILVELRAEGSKLITDQYGNYVAQHVIEHGTGEDSQVFIDLVTNDILLYSKHKFASNVVERCLVCGTDAQRRAISLRVTAKNERGECNLKSLIRDNYGNYVIQKILETLCEEDWHEFVAILRPEMEEAKKVISGKQVVQIEKKLHRFDRVDSVSSTTPQLSSISSVTDDVPVLTSESQSPQSTTMPPDNLSTIGESPHSVASISDKALPTSSVQIVNDS</sequence>
<evidence type="ECO:0000256" key="2">
    <source>
        <dbReference type="ARBA" id="ARBA00024893"/>
    </source>
</evidence>
<dbReference type="PANTHER" id="PTHR12537">
    <property type="entry name" value="RNA BINDING PROTEIN PUMILIO-RELATED"/>
    <property type="match status" value="1"/>
</dbReference>
<protein>
    <submittedName>
        <fullName evidence="6">ARM repeat-containing protein</fullName>
    </submittedName>
</protein>
<feature type="domain" description="PUM-HD" evidence="5">
    <location>
        <begin position="517"/>
        <end position="860"/>
    </location>
</feature>
<feature type="compositionally biased region" description="Polar residues" evidence="4">
    <location>
        <begin position="171"/>
        <end position="183"/>
    </location>
</feature>
<dbReference type="PANTHER" id="PTHR12537:SF12">
    <property type="entry name" value="MATERNAL PROTEIN PUMILIO"/>
    <property type="match status" value="1"/>
</dbReference>
<dbReference type="GO" id="GO:0000288">
    <property type="term" value="P:nuclear-transcribed mRNA catabolic process, deadenylation-dependent decay"/>
    <property type="evidence" value="ECO:0007669"/>
    <property type="project" value="TreeGrafter"/>
</dbReference>
<comment type="function">
    <text evidence="2">RNA-binding nucleolar protein required for pre-rRNA processing. Involved in production of 18S rRNA and assembly of small ribosomal subunit.</text>
</comment>
<keyword evidence="7" id="KW-1185">Reference proteome</keyword>
<dbReference type="Gene3D" id="1.25.10.10">
    <property type="entry name" value="Leucine-rich Repeat Variant"/>
    <property type="match status" value="1"/>
</dbReference>
<dbReference type="SUPFAM" id="SSF48371">
    <property type="entry name" value="ARM repeat"/>
    <property type="match status" value="1"/>
</dbReference>
<dbReference type="PROSITE" id="PS50302">
    <property type="entry name" value="PUM"/>
    <property type="match status" value="7"/>
</dbReference>
<gene>
    <name evidence="6" type="ORF">BU24DRAFT_204774</name>
</gene>
<feature type="compositionally biased region" description="Polar residues" evidence="4">
    <location>
        <begin position="73"/>
        <end position="85"/>
    </location>
</feature>
<feature type="repeat" description="Pumilio" evidence="3">
    <location>
        <begin position="720"/>
        <end position="755"/>
    </location>
</feature>
<dbReference type="CDD" id="cd07920">
    <property type="entry name" value="Pumilio"/>
    <property type="match status" value="1"/>
</dbReference>
<dbReference type="PROSITE" id="PS50303">
    <property type="entry name" value="PUM_HD"/>
    <property type="match status" value="1"/>
</dbReference>
<dbReference type="AlphaFoldDB" id="A0A6A5XV24"/>
<feature type="repeat" description="Pumilio" evidence="3">
    <location>
        <begin position="612"/>
        <end position="647"/>
    </location>
</feature>
<feature type="region of interest" description="Disordered" evidence="4">
    <location>
        <begin position="1"/>
        <end position="148"/>
    </location>
</feature>
<dbReference type="InterPro" id="IPR011989">
    <property type="entry name" value="ARM-like"/>
</dbReference>
<feature type="compositionally biased region" description="Polar residues" evidence="4">
    <location>
        <begin position="196"/>
        <end position="218"/>
    </location>
</feature>
<dbReference type="OrthoDB" id="668540at2759"/>
<dbReference type="InterPro" id="IPR016024">
    <property type="entry name" value="ARM-type_fold"/>
</dbReference>
<evidence type="ECO:0000256" key="1">
    <source>
        <dbReference type="ARBA" id="ARBA00022737"/>
    </source>
</evidence>
<organism evidence="6 7">
    <name type="scientific">Aaosphaeria arxii CBS 175.79</name>
    <dbReference type="NCBI Taxonomy" id="1450172"/>
    <lineage>
        <taxon>Eukaryota</taxon>
        <taxon>Fungi</taxon>
        <taxon>Dikarya</taxon>
        <taxon>Ascomycota</taxon>
        <taxon>Pezizomycotina</taxon>
        <taxon>Dothideomycetes</taxon>
        <taxon>Pleosporomycetidae</taxon>
        <taxon>Pleosporales</taxon>
        <taxon>Pleosporales incertae sedis</taxon>
        <taxon>Aaosphaeria</taxon>
    </lineage>
</organism>
<name>A0A6A5XV24_9PLEO</name>
<feature type="region of interest" description="Disordered" evidence="4">
    <location>
        <begin position="871"/>
        <end position="919"/>
    </location>
</feature>
<dbReference type="GeneID" id="54279261"/>
<reference evidence="6" key="1">
    <citation type="journal article" date="2020" name="Stud. Mycol.">
        <title>101 Dothideomycetes genomes: a test case for predicting lifestyles and emergence of pathogens.</title>
        <authorList>
            <person name="Haridas S."/>
            <person name="Albert R."/>
            <person name="Binder M."/>
            <person name="Bloem J."/>
            <person name="Labutti K."/>
            <person name="Salamov A."/>
            <person name="Andreopoulos B."/>
            <person name="Baker S."/>
            <person name="Barry K."/>
            <person name="Bills G."/>
            <person name="Bluhm B."/>
            <person name="Cannon C."/>
            <person name="Castanera R."/>
            <person name="Culley D."/>
            <person name="Daum C."/>
            <person name="Ezra D."/>
            <person name="Gonzalez J."/>
            <person name="Henrissat B."/>
            <person name="Kuo A."/>
            <person name="Liang C."/>
            <person name="Lipzen A."/>
            <person name="Lutzoni F."/>
            <person name="Magnuson J."/>
            <person name="Mondo S."/>
            <person name="Nolan M."/>
            <person name="Ohm R."/>
            <person name="Pangilinan J."/>
            <person name="Park H.-J."/>
            <person name="Ramirez L."/>
            <person name="Alfaro M."/>
            <person name="Sun H."/>
            <person name="Tritt A."/>
            <person name="Yoshinaga Y."/>
            <person name="Zwiers L.-H."/>
            <person name="Turgeon B."/>
            <person name="Goodwin S."/>
            <person name="Spatafora J."/>
            <person name="Crous P."/>
            <person name="Grigoriev I."/>
        </authorList>
    </citation>
    <scope>NUCLEOTIDE SEQUENCE</scope>
    <source>
        <strain evidence="6">CBS 175.79</strain>
    </source>
</reference>
<dbReference type="GO" id="GO:0003730">
    <property type="term" value="F:mRNA 3'-UTR binding"/>
    <property type="evidence" value="ECO:0007669"/>
    <property type="project" value="TreeGrafter"/>
</dbReference>
<feature type="compositionally biased region" description="Low complexity" evidence="4">
    <location>
        <begin position="92"/>
        <end position="103"/>
    </location>
</feature>
<evidence type="ECO:0000256" key="4">
    <source>
        <dbReference type="SAM" id="MobiDB-lite"/>
    </source>
</evidence>
<feature type="compositionally biased region" description="Low complexity" evidence="4">
    <location>
        <begin position="231"/>
        <end position="246"/>
    </location>
</feature>
<feature type="repeat" description="Pumilio" evidence="3">
    <location>
        <begin position="576"/>
        <end position="611"/>
    </location>
</feature>
<feature type="repeat" description="Pumilio" evidence="3">
    <location>
        <begin position="540"/>
        <end position="575"/>
    </location>
</feature>
<dbReference type="GO" id="GO:0005737">
    <property type="term" value="C:cytoplasm"/>
    <property type="evidence" value="ECO:0007669"/>
    <property type="project" value="TreeGrafter"/>
</dbReference>
<dbReference type="Pfam" id="PF00806">
    <property type="entry name" value="PUF"/>
    <property type="match status" value="8"/>
</dbReference>
<dbReference type="EMBL" id="ML978069">
    <property type="protein sequence ID" value="KAF2016561.1"/>
    <property type="molecule type" value="Genomic_DNA"/>
</dbReference>
<dbReference type="InterPro" id="IPR033133">
    <property type="entry name" value="PUM-HD"/>
</dbReference>
<feature type="repeat" description="Pumilio" evidence="3">
    <location>
        <begin position="648"/>
        <end position="683"/>
    </location>
</feature>
<evidence type="ECO:0000259" key="5">
    <source>
        <dbReference type="PROSITE" id="PS50303"/>
    </source>
</evidence>
<accession>A0A6A5XV24</accession>
<evidence type="ECO:0000313" key="7">
    <source>
        <dbReference type="Proteomes" id="UP000799778"/>
    </source>
</evidence>
<dbReference type="SMART" id="SM00025">
    <property type="entry name" value="Pumilio"/>
    <property type="match status" value="8"/>
</dbReference>